<evidence type="ECO:0000313" key="2">
    <source>
        <dbReference type="EMBL" id="QCD97164.1"/>
    </source>
</evidence>
<proteinExistence type="predicted"/>
<name>A0A4D6MBL9_VIGUN</name>
<gene>
    <name evidence="2" type="ORF">DEO72_LG6g1874</name>
</gene>
<dbReference type="PANTHER" id="PTHR22778:SF55">
    <property type="entry name" value="ESTERASE C25G4.2-LIKE"/>
    <property type="match status" value="1"/>
</dbReference>
<protein>
    <submittedName>
        <fullName evidence="2">Serine hydrolase FSH</fullName>
    </submittedName>
</protein>
<feature type="domain" description="Serine hydrolase" evidence="1">
    <location>
        <begin position="5"/>
        <end position="84"/>
    </location>
</feature>
<keyword evidence="3" id="KW-1185">Reference proteome</keyword>
<sequence>MPQEFPDGKFPAGGKSDIEGIFPPPYYEWFQFEKDFTVYFNLDECISYLCEYITANGPFHGFLGFSQGATLCALLLGYQAQASKTLLQFDL</sequence>
<accession>A0A4D6MBL9</accession>
<organism evidence="2 3">
    <name type="scientific">Vigna unguiculata</name>
    <name type="common">Cowpea</name>
    <dbReference type="NCBI Taxonomy" id="3917"/>
    <lineage>
        <taxon>Eukaryota</taxon>
        <taxon>Viridiplantae</taxon>
        <taxon>Streptophyta</taxon>
        <taxon>Embryophyta</taxon>
        <taxon>Tracheophyta</taxon>
        <taxon>Spermatophyta</taxon>
        <taxon>Magnoliopsida</taxon>
        <taxon>eudicotyledons</taxon>
        <taxon>Gunneridae</taxon>
        <taxon>Pentapetalae</taxon>
        <taxon>rosids</taxon>
        <taxon>fabids</taxon>
        <taxon>Fabales</taxon>
        <taxon>Fabaceae</taxon>
        <taxon>Papilionoideae</taxon>
        <taxon>50 kb inversion clade</taxon>
        <taxon>NPAAA clade</taxon>
        <taxon>indigoferoid/millettioid clade</taxon>
        <taxon>Phaseoleae</taxon>
        <taxon>Vigna</taxon>
    </lineage>
</organism>
<evidence type="ECO:0000313" key="3">
    <source>
        <dbReference type="Proteomes" id="UP000501690"/>
    </source>
</evidence>
<dbReference type="Proteomes" id="UP000501690">
    <property type="component" value="Linkage Group LG6"/>
</dbReference>
<dbReference type="Gene3D" id="3.40.50.1820">
    <property type="entry name" value="alpha/beta hydrolase"/>
    <property type="match status" value="1"/>
</dbReference>
<dbReference type="Pfam" id="PF03959">
    <property type="entry name" value="FSH1"/>
    <property type="match status" value="1"/>
</dbReference>
<dbReference type="PANTHER" id="PTHR22778">
    <property type="entry name" value="OVARIAN CANCER GENE-2 PROTEIN-RELATED"/>
    <property type="match status" value="1"/>
</dbReference>
<evidence type="ECO:0000259" key="1">
    <source>
        <dbReference type="Pfam" id="PF03959"/>
    </source>
</evidence>
<dbReference type="EMBL" id="CP039350">
    <property type="protein sequence ID" value="QCD97164.1"/>
    <property type="molecule type" value="Genomic_DNA"/>
</dbReference>
<dbReference type="GO" id="GO:0016787">
    <property type="term" value="F:hydrolase activity"/>
    <property type="evidence" value="ECO:0007669"/>
    <property type="project" value="UniProtKB-KW"/>
</dbReference>
<dbReference type="InterPro" id="IPR005645">
    <property type="entry name" value="FSH-like_dom"/>
</dbReference>
<dbReference type="AlphaFoldDB" id="A0A4D6MBL9"/>
<reference evidence="2 3" key="1">
    <citation type="submission" date="2019-04" db="EMBL/GenBank/DDBJ databases">
        <title>An improved genome assembly and genetic linkage map for asparagus bean, Vigna unguiculata ssp. sesquipedialis.</title>
        <authorList>
            <person name="Xia Q."/>
            <person name="Zhang R."/>
            <person name="Dong Y."/>
        </authorList>
    </citation>
    <scope>NUCLEOTIDE SEQUENCE [LARGE SCALE GENOMIC DNA]</scope>
    <source>
        <tissue evidence="2">Leaf</tissue>
    </source>
</reference>
<keyword evidence="2" id="KW-0378">Hydrolase</keyword>
<dbReference type="InterPro" id="IPR029058">
    <property type="entry name" value="AB_hydrolase_fold"/>
</dbReference>